<accession>A0A843UMM6</accession>
<name>A0A843UMM6_COLES</name>
<sequence>MERESTTTHLKGRGVSLKKRDPVGKSNPTGNSTKVRKRRGSTETGSKPPHGVRTGQRRSQRPGSPKEDPPHAGHLDRASLYVQVTNRNRSTVTQREYKR</sequence>
<dbReference type="Proteomes" id="UP000652761">
    <property type="component" value="Unassembled WGS sequence"/>
</dbReference>
<dbReference type="EMBL" id="NMUH01000671">
    <property type="protein sequence ID" value="MQL83060.1"/>
    <property type="molecule type" value="Genomic_DNA"/>
</dbReference>
<feature type="compositionally biased region" description="Basic and acidic residues" evidence="1">
    <location>
        <begin position="64"/>
        <end position="77"/>
    </location>
</feature>
<evidence type="ECO:0000256" key="1">
    <source>
        <dbReference type="SAM" id="MobiDB-lite"/>
    </source>
</evidence>
<keyword evidence="3" id="KW-1185">Reference proteome</keyword>
<proteinExistence type="predicted"/>
<evidence type="ECO:0000313" key="3">
    <source>
        <dbReference type="Proteomes" id="UP000652761"/>
    </source>
</evidence>
<gene>
    <name evidence="2" type="ORF">Taro_015551</name>
</gene>
<comment type="caution">
    <text evidence="2">The sequence shown here is derived from an EMBL/GenBank/DDBJ whole genome shotgun (WGS) entry which is preliminary data.</text>
</comment>
<reference evidence="2" key="1">
    <citation type="submission" date="2017-07" db="EMBL/GenBank/DDBJ databases">
        <title>Taro Niue Genome Assembly and Annotation.</title>
        <authorList>
            <person name="Atibalentja N."/>
            <person name="Keating K."/>
            <person name="Fields C.J."/>
        </authorList>
    </citation>
    <scope>NUCLEOTIDE SEQUENCE</scope>
    <source>
        <strain evidence="2">Niue_2</strain>
        <tissue evidence="2">Leaf</tissue>
    </source>
</reference>
<evidence type="ECO:0000313" key="2">
    <source>
        <dbReference type="EMBL" id="MQL83060.1"/>
    </source>
</evidence>
<protein>
    <submittedName>
        <fullName evidence="2">Uncharacterized protein</fullName>
    </submittedName>
</protein>
<feature type="compositionally biased region" description="Polar residues" evidence="1">
    <location>
        <begin position="82"/>
        <end position="99"/>
    </location>
</feature>
<dbReference type="AlphaFoldDB" id="A0A843UMM6"/>
<organism evidence="2 3">
    <name type="scientific">Colocasia esculenta</name>
    <name type="common">Wild taro</name>
    <name type="synonym">Arum esculentum</name>
    <dbReference type="NCBI Taxonomy" id="4460"/>
    <lineage>
        <taxon>Eukaryota</taxon>
        <taxon>Viridiplantae</taxon>
        <taxon>Streptophyta</taxon>
        <taxon>Embryophyta</taxon>
        <taxon>Tracheophyta</taxon>
        <taxon>Spermatophyta</taxon>
        <taxon>Magnoliopsida</taxon>
        <taxon>Liliopsida</taxon>
        <taxon>Araceae</taxon>
        <taxon>Aroideae</taxon>
        <taxon>Colocasieae</taxon>
        <taxon>Colocasia</taxon>
    </lineage>
</organism>
<feature type="region of interest" description="Disordered" evidence="1">
    <location>
        <begin position="1"/>
        <end position="99"/>
    </location>
</feature>